<proteinExistence type="inferred from homology"/>
<dbReference type="InterPro" id="IPR010998">
    <property type="entry name" value="Integrase_recombinase_N"/>
</dbReference>
<dbReference type="InterPro" id="IPR011010">
    <property type="entry name" value="DNA_brk_join_enz"/>
</dbReference>
<dbReference type="PANTHER" id="PTHR30349:SF41">
    <property type="entry name" value="INTEGRASE_RECOMBINASE PROTEIN MJ0367-RELATED"/>
    <property type="match status" value="1"/>
</dbReference>
<protein>
    <submittedName>
        <fullName evidence="8">Tyrosine-type recombinase/integrase</fullName>
    </submittedName>
</protein>
<evidence type="ECO:0000313" key="9">
    <source>
        <dbReference type="Proteomes" id="UP001230466"/>
    </source>
</evidence>
<keyword evidence="3 5" id="KW-0238">DNA-binding</keyword>
<evidence type="ECO:0000313" key="8">
    <source>
        <dbReference type="EMBL" id="MDP8187424.1"/>
    </source>
</evidence>
<dbReference type="Gene3D" id="1.10.443.10">
    <property type="entry name" value="Intergrase catalytic core"/>
    <property type="match status" value="1"/>
</dbReference>
<gene>
    <name evidence="8" type="ORF">QJU78_06530</name>
</gene>
<dbReference type="PROSITE" id="PS51900">
    <property type="entry name" value="CB"/>
    <property type="match status" value="1"/>
</dbReference>
<feature type="domain" description="Core-binding (CB)" evidence="7">
    <location>
        <begin position="12"/>
        <end position="97"/>
    </location>
</feature>
<dbReference type="Proteomes" id="UP001230466">
    <property type="component" value="Unassembled WGS sequence"/>
</dbReference>
<feature type="domain" description="Tyr recombinase" evidence="6">
    <location>
        <begin position="119"/>
        <end position="227"/>
    </location>
</feature>
<comment type="similarity">
    <text evidence="1">Belongs to the 'phage' integrase family.</text>
</comment>
<sequence length="227" mass="26658">MTKDTTTKHKNLSINDAITQFIFHCRYEKKLDIKTIKSYETDLKQFTTLIEKKFKRTNVYDITKEILKSYVQSISCFKPKTTKRKLASVKAMFNFLTFENDDFENPFHKIKIRIKEPTILPTVMNINEVSKILELLYKEYHHNNNKSMYQQKMIIRNITIVELLFATGVRVSELCNIKCTDIDFLNGNIKIFGKGGKERIIHICQQSVWGHYPTNCVSSKNRVQGYP</sequence>
<dbReference type="AlphaFoldDB" id="A0AAW8CQV4"/>
<dbReference type="RefSeq" id="WP_211598101.1">
    <property type="nucleotide sequence ID" value="NZ_JAGRQI010000011.1"/>
</dbReference>
<dbReference type="Pfam" id="PF02899">
    <property type="entry name" value="Phage_int_SAM_1"/>
    <property type="match status" value="1"/>
</dbReference>
<dbReference type="InterPro" id="IPR044068">
    <property type="entry name" value="CB"/>
</dbReference>
<dbReference type="InterPro" id="IPR050090">
    <property type="entry name" value="Tyrosine_recombinase_XerCD"/>
</dbReference>
<keyword evidence="2" id="KW-0229">DNA integration</keyword>
<dbReference type="GO" id="GO:0015074">
    <property type="term" value="P:DNA integration"/>
    <property type="evidence" value="ECO:0007669"/>
    <property type="project" value="UniProtKB-KW"/>
</dbReference>
<evidence type="ECO:0000256" key="5">
    <source>
        <dbReference type="PROSITE-ProRule" id="PRU01248"/>
    </source>
</evidence>
<keyword evidence="4" id="KW-0233">DNA recombination</keyword>
<comment type="caution">
    <text evidence="8">The sequence shown here is derived from an EMBL/GenBank/DDBJ whole genome shotgun (WGS) entry which is preliminary data.</text>
</comment>
<dbReference type="Pfam" id="PF00589">
    <property type="entry name" value="Phage_integrase"/>
    <property type="match status" value="1"/>
</dbReference>
<organism evidence="8 9">
    <name type="scientific">Pasteurella atlantica</name>
    <dbReference type="NCBI Taxonomy" id="2827233"/>
    <lineage>
        <taxon>Bacteria</taxon>
        <taxon>Pseudomonadati</taxon>
        <taxon>Pseudomonadota</taxon>
        <taxon>Gammaproteobacteria</taxon>
        <taxon>Pasteurellales</taxon>
        <taxon>Pasteurellaceae</taxon>
        <taxon>Pasteurella</taxon>
    </lineage>
</organism>
<dbReference type="PANTHER" id="PTHR30349">
    <property type="entry name" value="PHAGE INTEGRASE-RELATED"/>
    <property type="match status" value="1"/>
</dbReference>
<accession>A0AAW8CQV4</accession>
<evidence type="ECO:0000256" key="1">
    <source>
        <dbReference type="ARBA" id="ARBA00008857"/>
    </source>
</evidence>
<evidence type="ECO:0000256" key="2">
    <source>
        <dbReference type="ARBA" id="ARBA00022908"/>
    </source>
</evidence>
<dbReference type="GO" id="GO:0003677">
    <property type="term" value="F:DNA binding"/>
    <property type="evidence" value="ECO:0007669"/>
    <property type="project" value="UniProtKB-UniRule"/>
</dbReference>
<evidence type="ECO:0000256" key="3">
    <source>
        <dbReference type="ARBA" id="ARBA00023125"/>
    </source>
</evidence>
<dbReference type="InterPro" id="IPR004107">
    <property type="entry name" value="Integrase_SAM-like_N"/>
</dbReference>
<dbReference type="EMBL" id="JASAYJ010000011">
    <property type="protein sequence ID" value="MDP8187424.1"/>
    <property type="molecule type" value="Genomic_DNA"/>
</dbReference>
<evidence type="ECO:0000256" key="4">
    <source>
        <dbReference type="ARBA" id="ARBA00023172"/>
    </source>
</evidence>
<dbReference type="GO" id="GO:0006310">
    <property type="term" value="P:DNA recombination"/>
    <property type="evidence" value="ECO:0007669"/>
    <property type="project" value="UniProtKB-KW"/>
</dbReference>
<evidence type="ECO:0000259" key="6">
    <source>
        <dbReference type="PROSITE" id="PS51898"/>
    </source>
</evidence>
<dbReference type="InterPro" id="IPR002104">
    <property type="entry name" value="Integrase_catalytic"/>
</dbReference>
<evidence type="ECO:0000259" key="7">
    <source>
        <dbReference type="PROSITE" id="PS51900"/>
    </source>
</evidence>
<reference evidence="8" key="1">
    <citation type="journal article" date="2023" name="Front. Microbiol.">
        <title>Phylogeography and host specificity of Pasteurellaceae pathogenic to sea-farmed fish in the north-east Atlantic.</title>
        <authorList>
            <person name="Gulla S."/>
            <person name="Colquhoun D.J."/>
            <person name="Olsen A.B."/>
            <person name="Spilsberg B."/>
            <person name="Lagesen K."/>
            <person name="Aakesson C.P."/>
            <person name="Strom S."/>
            <person name="Manji F."/>
            <person name="Birkbeck T.H."/>
            <person name="Nilsen H.K."/>
        </authorList>
    </citation>
    <scope>NUCLEOTIDE SEQUENCE</scope>
    <source>
        <strain evidence="8">VIB1234</strain>
    </source>
</reference>
<dbReference type="Gene3D" id="1.10.150.130">
    <property type="match status" value="1"/>
</dbReference>
<name>A0AAW8CQV4_9PAST</name>
<dbReference type="InterPro" id="IPR013762">
    <property type="entry name" value="Integrase-like_cat_sf"/>
</dbReference>
<dbReference type="PROSITE" id="PS51898">
    <property type="entry name" value="TYR_RECOMBINASE"/>
    <property type="match status" value="1"/>
</dbReference>
<dbReference type="SUPFAM" id="SSF56349">
    <property type="entry name" value="DNA breaking-rejoining enzymes"/>
    <property type="match status" value="1"/>
</dbReference>